<dbReference type="PANTHER" id="PTHR30126">
    <property type="entry name" value="HTH-TYPE TRANSCRIPTIONAL REGULATOR"/>
    <property type="match status" value="1"/>
</dbReference>
<keyword evidence="3" id="KW-0238">DNA-binding</keyword>
<dbReference type="PANTHER" id="PTHR30126:SF98">
    <property type="entry name" value="HTH-TYPE TRANSCRIPTIONAL ACTIVATOR BAUR"/>
    <property type="match status" value="1"/>
</dbReference>
<dbReference type="RefSeq" id="WP_276294197.1">
    <property type="nucleotide sequence ID" value="NZ_CP119862.1"/>
</dbReference>
<evidence type="ECO:0000256" key="3">
    <source>
        <dbReference type="ARBA" id="ARBA00023125"/>
    </source>
</evidence>
<accession>A0ABT8PWA7</accession>
<evidence type="ECO:0000313" key="6">
    <source>
        <dbReference type="EMBL" id="MDN8600645.1"/>
    </source>
</evidence>
<evidence type="ECO:0000313" key="7">
    <source>
        <dbReference type="Proteomes" id="UP001174867"/>
    </source>
</evidence>
<dbReference type="SUPFAM" id="SSF46785">
    <property type="entry name" value="Winged helix' DNA-binding domain"/>
    <property type="match status" value="1"/>
</dbReference>
<dbReference type="Gene3D" id="3.40.190.290">
    <property type="match status" value="1"/>
</dbReference>
<dbReference type="SUPFAM" id="SSF53850">
    <property type="entry name" value="Periplasmic binding protein-like II"/>
    <property type="match status" value="1"/>
</dbReference>
<proteinExistence type="inferred from homology"/>
<keyword evidence="4" id="KW-0804">Transcription</keyword>
<sequence>MNQLQNIDLKLLRIFMTIVKCNGFSAAQAALNVSQSTISEHMTSLETRLGVKLCERGRCGFRLTEYGTATYEAAQRLFLAVDTFCMDTSALKRHISGKLYLGIIDNTATDNDSVLSRTLRQFVSHGHDVQLDIYIGTPAELEGRVLDGRLHVAIGHFPFEVAGLSYTQLYDEPDGLYCSRYHPLFDNPPGGDALINAIRESQIVARGFLQQRDLQLLKSSYAAATVDNVEAQAILILTGAYLGFLPRHYARQWVNAGQMRQIEPEQFGSTWPFSSITKRGATQPAILRLFMEELMSHSYSASA</sequence>
<dbReference type="Pfam" id="PF03466">
    <property type="entry name" value="LysR_substrate"/>
    <property type="match status" value="1"/>
</dbReference>
<dbReference type="EMBL" id="JAUJYW010000005">
    <property type="protein sequence ID" value="MDN8600645.1"/>
    <property type="molecule type" value="Genomic_DNA"/>
</dbReference>
<keyword evidence="7" id="KW-1185">Reference proteome</keyword>
<dbReference type="PROSITE" id="PS50931">
    <property type="entry name" value="HTH_LYSR"/>
    <property type="match status" value="1"/>
</dbReference>
<evidence type="ECO:0000256" key="4">
    <source>
        <dbReference type="ARBA" id="ARBA00023163"/>
    </source>
</evidence>
<dbReference type="InterPro" id="IPR036388">
    <property type="entry name" value="WH-like_DNA-bd_sf"/>
</dbReference>
<reference evidence="6 7" key="1">
    <citation type="submission" date="2023-07" db="EMBL/GenBank/DDBJ databases">
        <title>Citrobacter selenititolerans sp. nov., isolated from seleniferous soil.</title>
        <authorList>
            <person name="Zhang S."/>
            <person name="Li K."/>
            <person name="Peng J."/>
            <person name="Wang H."/>
            <person name="Sun J."/>
            <person name="Guo Y."/>
        </authorList>
    </citation>
    <scope>NUCLEOTIDE SEQUENCE [LARGE SCALE GENOMIC DNA]</scope>
    <source>
        <strain evidence="6 7">S2-9</strain>
    </source>
</reference>
<evidence type="ECO:0000256" key="2">
    <source>
        <dbReference type="ARBA" id="ARBA00023015"/>
    </source>
</evidence>
<feature type="domain" description="HTH lysR-type" evidence="5">
    <location>
        <begin position="7"/>
        <end position="64"/>
    </location>
</feature>
<dbReference type="PRINTS" id="PR00039">
    <property type="entry name" value="HTHLYSR"/>
</dbReference>
<evidence type="ECO:0000259" key="5">
    <source>
        <dbReference type="PROSITE" id="PS50931"/>
    </source>
</evidence>
<evidence type="ECO:0000256" key="1">
    <source>
        <dbReference type="ARBA" id="ARBA00009437"/>
    </source>
</evidence>
<dbReference type="CDD" id="cd05466">
    <property type="entry name" value="PBP2_LTTR_substrate"/>
    <property type="match status" value="1"/>
</dbReference>
<dbReference type="Pfam" id="PF00126">
    <property type="entry name" value="HTH_1"/>
    <property type="match status" value="1"/>
</dbReference>
<comment type="caution">
    <text evidence="6">The sequence shown here is derived from an EMBL/GenBank/DDBJ whole genome shotgun (WGS) entry which is preliminary data.</text>
</comment>
<protein>
    <submittedName>
        <fullName evidence="6">LysR family transcriptional regulator</fullName>
    </submittedName>
</protein>
<dbReference type="InterPro" id="IPR000847">
    <property type="entry name" value="LysR_HTH_N"/>
</dbReference>
<dbReference type="Gene3D" id="1.10.10.10">
    <property type="entry name" value="Winged helix-like DNA-binding domain superfamily/Winged helix DNA-binding domain"/>
    <property type="match status" value="1"/>
</dbReference>
<dbReference type="InterPro" id="IPR036390">
    <property type="entry name" value="WH_DNA-bd_sf"/>
</dbReference>
<dbReference type="InterPro" id="IPR005119">
    <property type="entry name" value="LysR_subst-bd"/>
</dbReference>
<gene>
    <name evidence="6" type="ORF">Q0A17_14695</name>
</gene>
<comment type="similarity">
    <text evidence="1">Belongs to the LysR transcriptional regulatory family.</text>
</comment>
<dbReference type="Proteomes" id="UP001174867">
    <property type="component" value="Unassembled WGS sequence"/>
</dbReference>
<keyword evidence="2" id="KW-0805">Transcription regulation</keyword>
<name>A0ABT8PWA7_9ENTR</name>
<organism evidence="6 7">
    <name type="scientific">Citrobacter enshiensis</name>
    <dbReference type="NCBI Taxonomy" id="2971264"/>
    <lineage>
        <taxon>Bacteria</taxon>
        <taxon>Pseudomonadati</taxon>
        <taxon>Pseudomonadota</taxon>
        <taxon>Gammaproteobacteria</taxon>
        <taxon>Enterobacterales</taxon>
        <taxon>Enterobacteriaceae</taxon>
        <taxon>Citrobacter</taxon>
    </lineage>
</organism>